<dbReference type="InterPro" id="IPR000847">
    <property type="entry name" value="LysR_HTH_N"/>
</dbReference>
<dbReference type="SUPFAM" id="SSF53850">
    <property type="entry name" value="Periplasmic binding protein-like II"/>
    <property type="match status" value="1"/>
</dbReference>
<dbReference type="PANTHER" id="PTHR30118:SF15">
    <property type="entry name" value="TRANSCRIPTIONAL REGULATORY PROTEIN"/>
    <property type="match status" value="1"/>
</dbReference>
<dbReference type="SUPFAM" id="SSF46785">
    <property type="entry name" value="Winged helix' DNA-binding domain"/>
    <property type="match status" value="1"/>
</dbReference>
<dbReference type="InterPro" id="IPR005119">
    <property type="entry name" value="LysR_subst-bd"/>
</dbReference>
<protein>
    <submittedName>
        <fullName evidence="7">LysR family transcriptional regulator</fullName>
    </submittedName>
</protein>
<dbReference type="Proteomes" id="UP000638848">
    <property type="component" value="Unassembled WGS sequence"/>
</dbReference>
<name>A0A917GRQ0_9MICC</name>
<evidence type="ECO:0000313" key="7">
    <source>
        <dbReference type="EMBL" id="GGG54431.1"/>
    </source>
</evidence>
<organism evidence="7 8">
    <name type="scientific">Kocuria dechangensis</name>
    <dbReference type="NCBI Taxonomy" id="1176249"/>
    <lineage>
        <taxon>Bacteria</taxon>
        <taxon>Bacillati</taxon>
        <taxon>Actinomycetota</taxon>
        <taxon>Actinomycetes</taxon>
        <taxon>Micrococcales</taxon>
        <taxon>Micrococcaceae</taxon>
        <taxon>Kocuria</taxon>
    </lineage>
</organism>
<evidence type="ECO:0000256" key="2">
    <source>
        <dbReference type="ARBA" id="ARBA00023015"/>
    </source>
</evidence>
<dbReference type="RefSeq" id="WP_188536108.1">
    <property type="nucleotide sequence ID" value="NZ_BMEQ01000006.1"/>
</dbReference>
<dbReference type="InterPro" id="IPR050389">
    <property type="entry name" value="LysR-type_TF"/>
</dbReference>
<reference evidence="7" key="1">
    <citation type="journal article" date="2014" name="Int. J. Syst. Evol. Microbiol.">
        <title>Complete genome sequence of Corynebacterium casei LMG S-19264T (=DSM 44701T), isolated from a smear-ripened cheese.</title>
        <authorList>
            <consortium name="US DOE Joint Genome Institute (JGI-PGF)"/>
            <person name="Walter F."/>
            <person name="Albersmeier A."/>
            <person name="Kalinowski J."/>
            <person name="Ruckert C."/>
        </authorList>
    </citation>
    <scope>NUCLEOTIDE SEQUENCE</scope>
    <source>
        <strain evidence="7">CGMCC 1.12187</strain>
    </source>
</reference>
<keyword evidence="3" id="KW-0238">DNA-binding</keyword>
<keyword evidence="2" id="KW-0805">Transcription regulation</keyword>
<dbReference type="EMBL" id="BMEQ01000006">
    <property type="protein sequence ID" value="GGG54431.1"/>
    <property type="molecule type" value="Genomic_DNA"/>
</dbReference>
<accession>A0A917GRQ0</accession>
<dbReference type="GO" id="GO:0003700">
    <property type="term" value="F:DNA-binding transcription factor activity"/>
    <property type="evidence" value="ECO:0007669"/>
    <property type="project" value="InterPro"/>
</dbReference>
<keyword evidence="4" id="KW-0804">Transcription</keyword>
<evidence type="ECO:0000259" key="6">
    <source>
        <dbReference type="PROSITE" id="PS50931"/>
    </source>
</evidence>
<dbReference type="Pfam" id="PF00126">
    <property type="entry name" value="HTH_1"/>
    <property type="match status" value="1"/>
</dbReference>
<sequence>MELDLNLMRVFCTVYEQGSVTAAAAQLHLTQPSVSHALKNLRRQCNDQLFVRDGRGLRPTPFAASIFPQVKAGIAQISAAVSSGGLFDPATAPDRFTLALTDLGELAFLPPIMMALRRLAPGVELTVVPLDVEHVPEDLLSNRVDAAICAPYIGGPDVVRTVIGTDDYVVIAARDHPRVRDGLTLEQFAQEPRIRLASSMGHDVAEVAAERAGARGRTALRLSHFTGLTAVVERTDCVAVLPRFLAETLEETAGIRVFPHPVEMATMQLAVYARDPDHQRPAQRWFAQFLVDTLRETMSPDPSAPLRPGPLHRRRL</sequence>
<evidence type="ECO:0000256" key="3">
    <source>
        <dbReference type="ARBA" id="ARBA00023125"/>
    </source>
</evidence>
<evidence type="ECO:0000313" key="8">
    <source>
        <dbReference type="Proteomes" id="UP000638848"/>
    </source>
</evidence>
<evidence type="ECO:0000256" key="5">
    <source>
        <dbReference type="SAM" id="MobiDB-lite"/>
    </source>
</evidence>
<dbReference type="InterPro" id="IPR036390">
    <property type="entry name" value="WH_DNA-bd_sf"/>
</dbReference>
<dbReference type="PROSITE" id="PS50931">
    <property type="entry name" value="HTH_LYSR"/>
    <property type="match status" value="1"/>
</dbReference>
<dbReference type="Gene3D" id="3.40.190.10">
    <property type="entry name" value="Periplasmic binding protein-like II"/>
    <property type="match status" value="2"/>
</dbReference>
<dbReference type="Gene3D" id="1.10.10.10">
    <property type="entry name" value="Winged helix-like DNA-binding domain superfamily/Winged helix DNA-binding domain"/>
    <property type="match status" value="1"/>
</dbReference>
<dbReference type="PRINTS" id="PR00039">
    <property type="entry name" value="HTHLYSR"/>
</dbReference>
<dbReference type="PANTHER" id="PTHR30118">
    <property type="entry name" value="HTH-TYPE TRANSCRIPTIONAL REGULATOR LEUO-RELATED"/>
    <property type="match status" value="1"/>
</dbReference>
<dbReference type="InterPro" id="IPR036388">
    <property type="entry name" value="WH-like_DNA-bd_sf"/>
</dbReference>
<dbReference type="AlphaFoldDB" id="A0A917GRQ0"/>
<comment type="caution">
    <text evidence="7">The sequence shown here is derived from an EMBL/GenBank/DDBJ whole genome shotgun (WGS) entry which is preliminary data.</text>
</comment>
<proteinExistence type="inferred from homology"/>
<evidence type="ECO:0000256" key="1">
    <source>
        <dbReference type="ARBA" id="ARBA00009437"/>
    </source>
</evidence>
<dbReference type="CDD" id="cd08459">
    <property type="entry name" value="PBP2_DntR_NahR_LinR_like"/>
    <property type="match status" value="1"/>
</dbReference>
<comment type="similarity">
    <text evidence="1">Belongs to the LysR transcriptional regulatory family.</text>
</comment>
<reference evidence="7" key="2">
    <citation type="submission" date="2020-09" db="EMBL/GenBank/DDBJ databases">
        <authorList>
            <person name="Sun Q."/>
            <person name="Zhou Y."/>
        </authorList>
    </citation>
    <scope>NUCLEOTIDE SEQUENCE</scope>
    <source>
        <strain evidence="7">CGMCC 1.12187</strain>
    </source>
</reference>
<dbReference type="Pfam" id="PF03466">
    <property type="entry name" value="LysR_substrate"/>
    <property type="match status" value="1"/>
</dbReference>
<feature type="domain" description="HTH lysR-type" evidence="6">
    <location>
        <begin position="3"/>
        <end position="60"/>
    </location>
</feature>
<dbReference type="GO" id="GO:0003677">
    <property type="term" value="F:DNA binding"/>
    <property type="evidence" value="ECO:0007669"/>
    <property type="project" value="UniProtKB-KW"/>
</dbReference>
<feature type="region of interest" description="Disordered" evidence="5">
    <location>
        <begin position="297"/>
        <end position="316"/>
    </location>
</feature>
<keyword evidence="8" id="KW-1185">Reference proteome</keyword>
<gene>
    <name evidence="7" type="ORF">GCM10011374_16680</name>
</gene>
<evidence type="ECO:0000256" key="4">
    <source>
        <dbReference type="ARBA" id="ARBA00023163"/>
    </source>
</evidence>